<evidence type="ECO:0000256" key="1">
    <source>
        <dbReference type="SAM" id="Phobius"/>
    </source>
</evidence>
<feature type="transmembrane region" description="Helical" evidence="1">
    <location>
        <begin position="7"/>
        <end position="27"/>
    </location>
</feature>
<keyword evidence="1" id="KW-0812">Transmembrane</keyword>
<evidence type="ECO:0000313" key="2">
    <source>
        <dbReference type="EMBL" id="OGZ27432.1"/>
    </source>
</evidence>
<proteinExistence type="predicted"/>
<dbReference type="EMBL" id="MHMM01000006">
    <property type="protein sequence ID" value="OGZ27432.1"/>
    <property type="molecule type" value="Genomic_DNA"/>
</dbReference>
<feature type="transmembrane region" description="Helical" evidence="1">
    <location>
        <begin position="33"/>
        <end position="55"/>
    </location>
</feature>
<gene>
    <name evidence="2" type="ORF">A2365_03075</name>
</gene>
<feature type="transmembrane region" description="Helical" evidence="1">
    <location>
        <begin position="88"/>
        <end position="109"/>
    </location>
</feature>
<reference evidence="2 3" key="1">
    <citation type="journal article" date="2016" name="Nat. Commun.">
        <title>Thousands of microbial genomes shed light on interconnected biogeochemical processes in an aquifer system.</title>
        <authorList>
            <person name="Anantharaman K."/>
            <person name="Brown C.T."/>
            <person name="Hug L.A."/>
            <person name="Sharon I."/>
            <person name="Castelle C.J."/>
            <person name="Probst A.J."/>
            <person name="Thomas B.C."/>
            <person name="Singh A."/>
            <person name="Wilkins M.J."/>
            <person name="Karaoz U."/>
            <person name="Brodie E.L."/>
            <person name="Williams K.H."/>
            <person name="Hubbard S.S."/>
            <person name="Banfield J.F."/>
        </authorList>
    </citation>
    <scope>NUCLEOTIDE SEQUENCE [LARGE SCALE GENOMIC DNA]</scope>
</reference>
<dbReference type="Pfam" id="PF04020">
    <property type="entry name" value="Phage_holin_4_2"/>
    <property type="match status" value="1"/>
</dbReference>
<evidence type="ECO:0008006" key="4">
    <source>
        <dbReference type="Google" id="ProtNLM"/>
    </source>
</evidence>
<comment type="caution">
    <text evidence="2">The sequence shown here is derived from an EMBL/GenBank/DDBJ whole genome shotgun (WGS) entry which is preliminary data.</text>
</comment>
<accession>A0A1G2EPF4</accession>
<protein>
    <recommendedName>
        <fullName evidence="4">Phage holin family protein</fullName>
    </recommendedName>
</protein>
<feature type="transmembrane region" description="Helical" evidence="1">
    <location>
        <begin position="62"/>
        <end position="82"/>
    </location>
</feature>
<evidence type="ECO:0000313" key="3">
    <source>
        <dbReference type="Proteomes" id="UP000177740"/>
    </source>
</evidence>
<keyword evidence="1" id="KW-0472">Membrane</keyword>
<dbReference type="InterPro" id="IPR007165">
    <property type="entry name" value="Phage_holin_4_2"/>
</dbReference>
<dbReference type="Proteomes" id="UP000177740">
    <property type="component" value="Unassembled WGS sequence"/>
</dbReference>
<dbReference type="PANTHER" id="PTHR37309">
    <property type="entry name" value="SLR0284 PROTEIN"/>
    <property type="match status" value="1"/>
</dbReference>
<dbReference type="PANTHER" id="PTHR37309:SF1">
    <property type="entry name" value="SLR0284 PROTEIN"/>
    <property type="match status" value="1"/>
</dbReference>
<organism evidence="2 3">
    <name type="scientific">Candidatus Nealsonbacteria bacterium RIFOXYB1_FULL_40_15</name>
    <dbReference type="NCBI Taxonomy" id="1801677"/>
    <lineage>
        <taxon>Bacteria</taxon>
        <taxon>Candidatus Nealsoniibacteriota</taxon>
    </lineage>
</organism>
<keyword evidence="1" id="KW-1133">Transmembrane helix</keyword>
<name>A0A1G2EPF4_9BACT</name>
<dbReference type="AlphaFoldDB" id="A0A1G2EPF4"/>
<sequence length="110" mass="12016">MDIIINWIITTLVILVVAFVLPGIQVAGFTTALLVALVLGVLNLLVRPVLILLTLPINILTLGLFTFVINALLIMLASYIIPGFEVKNFWWAVIFSIILALTIAIVDAVF</sequence>
<dbReference type="STRING" id="1801677.A2365_03075"/>